<organism evidence="1 2">
    <name type="scientific">Gossypium raimondii</name>
    <name type="common">Peruvian cotton</name>
    <name type="synonym">Gossypium klotzschianum subsp. raimondii</name>
    <dbReference type="NCBI Taxonomy" id="29730"/>
    <lineage>
        <taxon>Eukaryota</taxon>
        <taxon>Viridiplantae</taxon>
        <taxon>Streptophyta</taxon>
        <taxon>Embryophyta</taxon>
        <taxon>Tracheophyta</taxon>
        <taxon>Spermatophyta</taxon>
        <taxon>Magnoliopsida</taxon>
        <taxon>eudicotyledons</taxon>
        <taxon>Gunneridae</taxon>
        <taxon>Pentapetalae</taxon>
        <taxon>rosids</taxon>
        <taxon>malvids</taxon>
        <taxon>Malvales</taxon>
        <taxon>Malvaceae</taxon>
        <taxon>Malvoideae</taxon>
        <taxon>Gossypium</taxon>
    </lineage>
</organism>
<sequence>MEEEFSEKPPHILAKELFNGWHFKPLDSQKPQQYYENILVQTGSVLFKHYTDPKDPNFITHSTAQILKILRPKDWSENPNSIMKFPAKFTTKIDHHPYFTYWDYQMAWYNAFLMNNQCMRHSWLIYFKYCTQFKIPNWFQEWWNWYGPSSFEILSEKIQNLWPKFFDKFQPEPDPKHIYRTIHFFSKLCISWIVSWNYSFEQDQYTGILLLIRNYKTKWWDKFNDEKYDSKYLDNFFNMNPRLCESAAPDQTTKKFLQAKSTANTMLVQAKTKKEYKKLMAKMLSSLDSESEDEKCSASSIKMVDLANDTTSVTIIKTKKK</sequence>
<evidence type="ECO:0000313" key="1">
    <source>
        <dbReference type="EMBL" id="KJB19696.1"/>
    </source>
</evidence>
<evidence type="ECO:0000313" key="2">
    <source>
        <dbReference type="Proteomes" id="UP000032304"/>
    </source>
</evidence>
<dbReference type="PANTHER" id="PTHR48434:SF1">
    <property type="entry name" value="(RAPE) HYPOTHETICAL PROTEIN"/>
    <property type="match status" value="1"/>
</dbReference>
<accession>A0A0D2QRV6</accession>
<dbReference type="OMA" id="KDWSENP"/>
<name>A0A0D2QRV6_GOSRA</name>
<dbReference type="AlphaFoldDB" id="A0A0D2QRV6"/>
<dbReference type="EMBL" id="CM001742">
    <property type="protein sequence ID" value="KJB19696.1"/>
    <property type="molecule type" value="Genomic_DNA"/>
</dbReference>
<dbReference type="Gramene" id="KJB19696">
    <property type="protein sequence ID" value="KJB19696"/>
    <property type="gene ID" value="B456_003G115200"/>
</dbReference>
<protein>
    <submittedName>
        <fullName evidence="1">Uncharacterized protein</fullName>
    </submittedName>
</protein>
<dbReference type="PANTHER" id="PTHR48434">
    <property type="entry name" value="(RAPE) HYPOTHETICAL PROTEIN"/>
    <property type="match status" value="1"/>
</dbReference>
<keyword evidence="2" id="KW-1185">Reference proteome</keyword>
<dbReference type="Proteomes" id="UP000032304">
    <property type="component" value="Chromosome 3"/>
</dbReference>
<proteinExistence type="predicted"/>
<dbReference type="eggNOG" id="ENOG502QWP8">
    <property type="taxonomic scope" value="Eukaryota"/>
</dbReference>
<gene>
    <name evidence="1" type="ORF">B456_003G115200</name>
</gene>
<reference evidence="1 2" key="1">
    <citation type="journal article" date="2012" name="Nature">
        <title>Repeated polyploidization of Gossypium genomes and the evolution of spinnable cotton fibres.</title>
        <authorList>
            <person name="Paterson A.H."/>
            <person name="Wendel J.F."/>
            <person name="Gundlach H."/>
            <person name="Guo H."/>
            <person name="Jenkins J."/>
            <person name="Jin D."/>
            <person name="Llewellyn D."/>
            <person name="Showmaker K.C."/>
            <person name="Shu S."/>
            <person name="Udall J."/>
            <person name="Yoo M.J."/>
            <person name="Byers R."/>
            <person name="Chen W."/>
            <person name="Doron-Faigenboim A."/>
            <person name="Duke M.V."/>
            <person name="Gong L."/>
            <person name="Grimwood J."/>
            <person name="Grover C."/>
            <person name="Grupp K."/>
            <person name="Hu G."/>
            <person name="Lee T.H."/>
            <person name="Li J."/>
            <person name="Lin L."/>
            <person name="Liu T."/>
            <person name="Marler B.S."/>
            <person name="Page J.T."/>
            <person name="Roberts A.W."/>
            <person name="Romanel E."/>
            <person name="Sanders W.S."/>
            <person name="Szadkowski E."/>
            <person name="Tan X."/>
            <person name="Tang H."/>
            <person name="Xu C."/>
            <person name="Wang J."/>
            <person name="Wang Z."/>
            <person name="Zhang D."/>
            <person name="Zhang L."/>
            <person name="Ashrafi H."/>
            <person name="Bedon F."/>
            <person name="Bowers J.E."/>
            <person name="Brubaker C.L."/>
            <person name="Chee P.W."/>
            <person name="Das S."/>
            <person name="Gingle A.R."/>
            <person name="Haigler C.H."/>
            <person name="Harker D."/>
            <person name="Hoffmann L.V."/>
            <person name="Hovav R."/>
            <person name="Jones D.C."/>
            <person name="Lemke C."/>
            <person name="Mansoor S."/>
            <person name="ur Rahman M."/>
            <person name="Rainville L.N."/>
            <person name="Rambani A."/>
            <person name="Reddy U.K."/>
            <person name="Rong J.K."/>
            <person name="Saranga Y."/>
            <person name="Scheffler B.E."/>
            <person name="Scheffler J.A."/>
            <person name="Stelly D.M."/>
            <person name="Triplett B.A."/>
            <person name="Van Deynze A."/>
            <person name="Vaslin M.F."/>
            <person name="Waghmare V.N."/>
            <person name="Walford S.A."/>
            <person name="Wright R.J."/>
            <person name="Zaki E.A."/>
            <person name="Zhang T."/>
            <person name="Dennis E.S."/>
            <person name="Mayer K.F."/>
            <person name="Peterson D.G."/>
            <person name="Rokhsar D.S."/>
            <person name="Wang X."/>
            <person name="Schmutz J."/>
        </authorList>
    </citation>
    <scope>NUCLEOTIDE SEQUENCE [LARGE SCALE GENOMIC DNA]</scope>
</reference>